<gene>
    <name evidence="2" type="ORF">PGH07_07915</name>
</gene>
<dbReference type="SUPFAM" id="SSF51306">
    <property type="entry name" value="LexA/Signal peptidase"/>
    <property type="match status" value="1"/>
</dbReference>
<proteinExistence type="predicted"/>
<evidence type="ECO:0000313" key="3">
    <source>
        <dbReference type="Proteomes" id="UP001169069"/>
    </source>
</evidence>
<dbReference type="InterPro" id="IPR036286">
    <property type="entry name" value="LexA/Signal_pep-like_sf"/>
</dbReference>
<accession>A0ABT7QZ31</accession>
<protein>
    <recommendedName>
        <fullName evidence="1">Peptidase S24/S26A/S26B/S26C domain-containing protein</fullName>
    </recommendedName>
</protein>
<dbReference type="Pfam" id="PF00717">
    <property type="entry name" value="Peptidase_S24"/>
    <property type="match status" value="1"/>
</dbReference>
<dbReference type="EMBL" id="JAQIBD010000002">
    <property type="protein sequence ID" value="MDM5272103.1"/>
    <property type="molecule type" value="Genomic_DNA"/>
</dbReference>
<feature type="domain" description="Peptidase S24/S26A/S26B/S26C" evidence="1">
    <location>
        <begin position="1"/>
        <end position="53"/>
    </location>
</feature>
<evidence type="ECO:0000313" key="2">
    <source>
        <dbReference type="EMBL" id="MDM5272103.1"/>
    </source>
</evidence>
<comment type="caution">
    <text evidence="2">The sequence shown here is derived from an EMBL/GenBank/DDBJ whole genome shotgun (WGS) entry which is preliminary data.</text>
</comment>
<sequence length="62" mass="7256">MYVIMYEDDIYVKRIRKVPFSKRFNLSSDNPDVADIQLTDEQTAECMVIGEVVGQMRRKGQK</sequence>
<organism evidence="2 3">
    <name type="scientific">Sulfurovum zhangzhouensis</name>
    <dbReference type="NCBI Taxonomy" id="3019067"/>
    <lineage>
        <taxon>Bacteria</taxon>
        <taxon>Pseudomonadati</taxon>
        <taxon>Campylobacterota</taxon>
        <taxon>Epsilonproteobacteria</taxon>
        <taxon>Campylobacterales</taxon>
        <taxon>Sulfurovaceae</taxon>
        <taxon>Sulfurovum</taxon>
    </lineage>
</organism>
<reference evidence="2" key="1">
    <citation type="submission" date="2023-01" db="EMBL/GenBank/DDBJ databases">
        <title>Sulfurovum sp. zt1-1 genome assembly.</title>
        <authorList>
            <person name="Wang J."/>
        </authorList>
    </citation>
    <scope>NUCLEOTIDE SEQUENCE</scope>
    <source>
        <strain evidence="2">Zt1-1</strain>
    </source>
</reference>
<keyword evidence="3" id="KW-1185">Reference proteome</keyword>
<dbReference type="InterPro" id="IPR015927">
    <property type="entry name" value="Peptidase_S24_S26A/B/C"/>
</dbReference>
<dbReference type="Proteomes" id="UP001169069">
    <property type="component" value="Unassembled WGS sequence"/>
</dbReference>
<name>A0ABT7QZ31_9BACT</name>
<evidence type="ECO:0000259" key="1">
    <source>
        <dbReference type="Pfam" id="PF00717"/>
    </source>
</evidence>
<dbReference type="Gene3D" id="2.10.109.10">
    <property type="entry name" value="Umud Fragment, subunit A"/>
    <property type="match status" value="1"/>
</dbReference>